<comment type="caution">
    <text evidence="1">The sequence shown here is derived from an EMBL/GenBank/DDBJ whole genome shotgun (WGS) entry which is preliminary data.</text>
</comment>
<dbReference type="EMBL" id="ACGS02000030">
    <property type="protein sequence ID" value="EFZ34917.1"/>
    <property type="molecule type" value="Genomic_DNA"/>
</dbReference>
<sequence length="42" mass="4753">MTLRFSPLTDSALNLGNLDVGVSDAKEFKSVVHEHFKAFFRK</sequence>
<name>E7FPY7_9LACO</name>
<organism evidence="1 2">
    <name type="scientific">Ligilactobacillus ruminis ATCC 25644</name>
    <dbReference type="NCBI Taxonomy" id="525362"/>
    <lineage>
        <taxon>Bacteria</taxon>
        <taxon>Bacillati</taxon>
        <taxon>Bacillota</taxon>
        <taxon>Bacilli</taxon>
        <taxon>Lactobacillales</taxon>
        <taxon>Lactobacillaceae</taxon>
        <taxon>Ligilactobacillus</taxon>
    </lineage>
</organism>
<dbReference type="Proteomes" id="UP000004099">
    <property type="component" value="Unassembled WGS sequence"/>
</dbReference>
<accession>E7FPY7</accession>
<dbReference type="AlphaFoldDB" id="E7FPY7"/>
<evidence type="ECO:0000313" key="1">
    <source>
        <dbReference type="EMBL" id="EFZ34917.1"/>
    </source>
</evidence>
<evidence type="ECO:0000313" key="2">
    <source>
        <dbReference type="Proteomes" id="UP000004099"/>
    </source>
</evidence>
<proteinExistence type="predicted"/>
<dbReference type="HOGENOM" id="CLU_3291686_0_0_9"/>
<protein>
    <submittedName>
        <fullName evidence="1">Uncharacterized protein</fullName>
    </submittedName>
</protein>
<gene>
    <name evidence="1" type="ORF">HMPREF0542_10964</name>
</gene>
<reference evidence="1 2" key="1">
    <citation type="submission" date="2011-01" db="EMBL/GenBank/DDBJ databases">
        <authorList>
            <person name="Muzny D."/>
            <person name="Qin X."/>
            <person name="Buhay C."/>
            <person name="Dugan-Rocha S."/>
            <person name="Ding Y."/>
            <person name="Chen G."/>
            <person name="Hawes A."/>
            <person name="Holder M."/>
            <person name="Jhangiani S."/>
            <person name="Johnson A."/>
            <person name="Khan Z."/>
            <person name="Li Z."/>
            <person name="Liu W."/>
            <person name="Liu X."/>
            <person name="Perez L."/>
            <person name="Shen H."/>
            <person name="Wang Q."/>
            <person name="Watt J."/>
            <person name="Xi L."/>
            <person name="Xin Y."/>
            <person name="Zhou J."/>
            <person name="Deng J."/>
            <person name="Jiang H."/>
            <person name="Liu Y."/>
            <person name="Qu J."/>
            <person name="Song X.-Z."/>
            <person name="Zhang L."/>
            <person name="Villasana D."/>
            <person name="Johnson A."/>
            <person name="Liu J."/>
            <person name="Liyanage D."/>
            <person name="Lorensuhewa L."/>
            <person name="Robinson T."/>
            <person name="Song A."/>
            <person name="Song B.-B."/>
            <person name="Dinh H."/>
            <person name="Thornton R."/>
            <person name="Coyle M."/>
            <person name="Francisco L."/>
            <person name="Jackson L."/>
            <person name="Javaid M."/>
            <person name="Korchina V."/>
            <person name="Kovar C."/>
            <person name="Mata R."/>
            <person name="Mathew T."/>
            <person name="Ngo R."/>
            <person name="Nguyen L."/>
            <person name="Nguyen N."/>
            <person name="Okwuonu G."/>
            <person name="Ongeri F."/>
            <person name="Pham C."/>
            <person name="Simmons D."/>
            <person name="Wilczek-Boney K."/>
            <person name="Hale W."/>
            <person name="Jakkamsetti A."/>
            <person name="Pham P."/>
            <person name="Ruth R."/>
            <person name="San Lucas F."/>
            <person name="Warren J."/>
            <person name="Zhang J."/>
            <person name="Zhao Z."/>
            <person name="Zhou C."/>
            <person name="Zhu D."/>
            <person name="Lee S."/>
            <person name="Bess C."/>
            <person name="Blankenburg K."/>
            <person name="Forbes L."/>
            <person name="Fu Q."/>
            <person name="Gubbala S."/>
            <person name="Hirani K."/>
            <person name="Jayaseelan J.C."/>
            <person name="Lara F."/>
            <person name="Munidasa M."/>
            <person name="Palculict T."/>
            <person name="Patil S."/>
            <person name="Pu L.-L."/>
            <person name="Saada N."/>
            <person name="Tang L."/>
            <person name="Weissenberger G."/>
            <person name="Zhu Y."/>
            <person name="Hemphill L."/>
            <person name="Shang Y."/>
            <person name="Youmans B."/>
            <person name="Ayvaz T."/>
            <person name="Ross M."/>
            <person name="Santibanez J."/>
            <person name="Aqrawi P."/>
            <person name="Gross S."/>
            <person name="Joshi V."/>
            <person name="Fowler G."/>
            <person name="Nazareth L."/>
            <person name="Reid J."/>
            <person name="Worley K."/>
            <person name="Petrosino J."/>
            <person name="Highlander S."/>
            <person name="Gibbs R."/>
        </authorList>
    </citation>
    <scope>NUCLEOTIDE SEQUENCE [LARGE SCALE GENOMIC DNA]</scope>
    <source>
        <strain evidence="1 2">ATCC 25644</strain>
    </source>
</reference>